<dbReference type="EMBL" id="BK014964">
    <property type="protein sequence ID" value="DAD84677.1"/>
    <property type="molecule type" value="Genomic_DNA"/>
</dbReference>
<proteinExistence type="predicted"/>
<reference evidence="1" key="1">
    <citation type="journal article" date="2021" name="Proc. Natl. Acad. Sci. U.S.A.">
        <title>A Catalog of Tens of Thousands of Viruses from Human Metagenomes Reveals Hidden Associations with Chronic Diseases.</title>
        <authorList>
            <person name="Tisza M.J."/>
            <person name="Buck C.B."/>
        </authorList>
    </citation>
    <scope>NUCLEOTIDE SEQUENCE</scope>
    <source>
        <strain evidence="1">CtOAa14</strain>
    </source>
</reference>
<sequence>MYRVANVGRNEKFAILEDAHKAMLEWGYVPLNMSSCDGSREYWVDVNELPGDATTIDELPDADAWADNYIDDGAYAPQIVAE</sequence>
<organism evidence="1">
    <name type="scientific">Myoviridae sp. ctOAa14</name>
    <dbReference type="NCBI Taxonomy" id="2826646"/>
    <lineage>
        <taxon>Viruses</taxon>
        <taxon>Duplodnaviria</taxon>
        <taxon>Heunggongvirae</taxon>
        <taxon>Uroviricota</taxon>
        <taxon>Caudoviricetes</taxon>
    </lineage>
</organism>
<protein>
    <submittedName>
        <fullName evidence="1">Uncharacterized protein</fullName>
    </submittedName>
</protein>
<name>A0A8S5MQM9_9CAUD</name>
<evidence type="ECO:0000313" key="1">
    <source>
        <dbReference type="EMBL" id="DAD84677.1"/>
    </source>
</evidence>
<accession>A0A8S5MQM9</accession>